<accession>A0A0N1EJV0</accession>
<keyword evidence="1" id="KW-0540">Nuclease</keyword>
<dbReference type="OrthoDB" id="8070997at2"/>
<comment type="caution">
    <text evidence="5">The sequence shown here is derived from an EMBL/GenBank/DDBJ whole genome shotgun (WGS) entry which is preliminary data.</text>
</comment>
<dbReference type="CDD" id="cd09859">
    <property type="entry name" value="PIN_53EXO"/>
    <property type="match status" value="1"/>
</dbReference>
<dbReference type="InterPro" id="IPR038969">
    <property type="entry name" value="FEN"/>
</dbReference>
<gene>
    <name evidence="5" type="ORF">ADS77_12170</name>
</gene>
<dbReference type="InterPro" id="IPR020045">
    <property type="entry name" value="DNA_polI_H3TH"/>
</dbReference>
<dbReference type="InterPro" id="IPR029060">
    <property type="entry name" value="PIN-like_dom_sf"/>
</dbReference>
<dbReference type="SMART" id="SM00475">
    <property type="entry name" value="53EXOc"/>
    <property type="match status" value="1"/>
</dbReference>
<dbReference type="NCBIfam" id="NF007017">
    <property type="entry name" value="PRK09482.1"/>
    <property type="match status" value="1"/>
</dbReference>
<dbReference type="SUPFAM" id="SSF88723">
    <property type="entry name" value="PIN domain-like"/>
    <property type="match status" value="1"/>
</dbReference>
<reference evidence="5 6" key="1">
    <citation type="submission" date="2015-08" db="EMBL/GenBank/DDBJ databases">
        <title>Draft Genome Sequence of Pseudoalteromonas porphyrae UCD-SED14.</title>
        <authorList>
            <person name="Coil D.A."/>
            <person name="Jospin G."/>
            <person name="Lee R.D."/>
            <person name="Eisen J.A."/>
        </authorList>
    </citation>
    <scope>NUCLEOTIDE SEQUENCE [LARGE SCALE GENOMIC DNA]</scope>
    <source>
        <strain evidence="5 6">UCD-SED14</strain>
    </source>
</reference>
<dbReference type="Gene3D" id="3.40.50.1010">
    <property type="entry name" value="5'-nuclease"/>
    <property type="match status" value="1"/>
</dbReference>
<dbReference type="GO" id="GO:0008409">
    <property type="term" value="F:5'-3' exonuclease activity"/>
    <property type="evidence" value="ECO:0007669"/>
    <property type="project" value="InterPro"/>
</dbReference>
<protein>
    <submittedName>
        <fullName evidence="5">Protein Xni</fullName>
    </submittedName>
</protein>
<feature type="domain" description="5'-3' exonuclease" evidence="4">
    <location>
        <begin position="3"/>
        <end position="257"/>
    </location>
</feature>
<dbReference type="AlphaFoldDB" id="A0A0N1EJV0"/>
<dbReference type="STRING" id="187330.AMS58_04165"/>
<name>A0A0N1EJV0_9GAMM</name>
<evidence type="ECO:0000259" key="4">
    <source>
        <dbReference type="SMART" id="SM00475"/>
    </source>
</evidence>
<evidence type="ECO:0000313" key="5">
    <source>
        <dbReference type="EMBL" id="KPH62454.1"/>
    </source>
</evidence>
<dbReference type="SUPFAM" id="SSF47807">
    <property type="entry name" value="5' to 3' exonuclease, C-terminal subdomain"/>
    <property type="match status" value="1"/>
</dbReference>
<dbReference type="GO" id="GO:0003677">
    <property type="term" value="F:DNA binding"/>
    <property type="evidence" value="ECO:0007669"/>
    <property type="project" value="UniProtKB-KW"/>
</dbReference>
<dbReference type="InterPro" id="IPR002421">
    <property type="entry name" value="5-3_exonuclease"/>
</dbReference>
<dbReference type="InterPro" id="IPR020046">
    <property type="entry name" value="5-3_exonucl_a-hlix_arch_N"/>
</dbReference>
<organism evidence="5 6">
    <name type="scientific">Pseudoalteromonas porphyrae</name>
    <dbReference type="NCBI Taxonomy" id="187330"/>
    <lineage>
        <taxon>Bacteria</taxon>
        <taxon>Pseudomonadati</taxon>
        <taxon>Pseudomonadota</taxon>
        <taxon>Gammaproteobacteria</taxon>
        <taxon>Alteromonadales</taxon>
        <taxon>Pseudoalteromonadaceae</taxon>
        <taxon>Pseudoalteromonas</taxon>
    </lineage>
</organism>
<dbReference type="Pfam" id="PF02739">
    <property type="entry name" value="5_3_exonuc_N"/>
    <property type="match status" value="1"/>
</dbReference>
<evidence type="ECO:0000256" key="2">
    <source>
        <dbReference type="ARBA" id="ARBA00022801"/>
    </source>
</evidence>
<dbReference type="RefSeq" id="WP_054454648.1">
    <property type="nucleotide sequence ID" value="NZ_LHPH01000013.1"/>
</dbReference>
<dbReference type="Proteomes" id="UP000037848">
    <property type="component" value="Unassembled WGS sequence"/>
</dbReference>
<dbReference type="Gene3D" id="1.10.150.20">
    <property type="entry name" value="5' to 3' exonuclease, C-terminal subdomain"/>
    <property type="match status" value="1"/>
</dbReference>
<evidence type="ECO:0000313" key="6">
    <source>
        <dbReference type="Proteomes" id="UP000037848"/>
    </source>
</evidence>
<proteinExistence type="predicted"/>
<evidence type="ECO:0000256" key="1">
    <source>
        <dbReference type="ARBA" id="ARBA00022722"/>
    </source>
</evidence>
<keyword evidence="3" id="KW-0238">DNA-binding</keyword>
<dbReference type="CDD" id="cd09898">
    <property type="entry name" value="H3TH_53EXO"/>
    <property type="match status" value="1"/>
</dbReference>
<keyword evidence="2" id="KW-0378">Hydrolase</keyword>
<keyword evidence="6" id="KW-1185">Reference proteome</keyword>
<dbReference type="Pfam" id="PF01367">
    <property type="entry name" value="5_3_exonuc"/>
    <property type="match status" value="1"/>
</dbReference>
<dbReference type="GO" id="GO:0033567">
    <property type="term" value="P:DNA replication, Okazaki fragment processing"/>
    <property type="evidence" value="ECO:0007669"/>
    <property type="project" value="InterPro"/>
</dbReference>
<dbReference type="GO" id="GO:0017108">
    <property type="term" value="F:5'-flap endonuclease activity"/>
    <property type="evidence" value="ECO:0007669"/>
    <property type="project" value="InterPro"/>
</dbReference>
<dbReference type="PANTHER" id="PTHR42646:SF2">
    <property type="entry name" value="5'-3' EXONUCLEASE FAMILY PROTEIN"/>
    <property type="match status" value="1"/>
</dbReference>
<dbReference type="SMART" id="SM00279">
    <property type="entry name" value="HhH2"/>
    <property type="match status" value="1"/>
</dbReference>
<sequence length="257" mass="28765">MSGQLLLIDALNLIRRIYAVDSNQNKGSDEQMIITCCARVAHACEKLLKITQATHAIAVFDGDKSWRYHYYKQYKSSRAPMPETLRNSLAKFKHAIEQTGIIVFAPVNDEADDIIATLAHKMAKNQLHSTIVSTDKGFLPSLNNYISVYDYFKKEYLDLNSIHQRFGVEQARLIDFWAMAGDKTNDIPGIKGVGTKTAQDVIAKHADITLAANDESLSPGTRKKLASGMEDYIISKNLVSLRTDINLGFSLKQLRLN</sequence>
<dbReference type="InterPro" id="IPR036279">
    <property type="entry name" value="5-3_exonuclease_C_sf"/>
</dbReference>
<dbReference type="PANTHER" id="PTHR42646">
    <property type="entry name" value="FLAP ENDONUCLEASE XNI"/>
    <property type="match status" value="1"/>
</dbReference>
<dbReference type="InterPro" id="IPR008918">
    <property type="entry name" value="HhH2"/>
</dbReference>
<dbReference type="EMBL" id="LHPH01000013">
    <property type="protein sequence ID" value="KPH62454.1"/>
    <property type="molecule type" value="Genomic_DNA"/>
</dbReference>
<evidence type="ECO:0000256" key="3">
    <source>
        <dbReference type="ARBA" id="ARBA00023125"/>
    </source>
</evidence>
<dbReference type="PATRIC" id="fig|187330.3.peg.858"/>